<dbReference type="Pfam" id="PF01809">
    <property type="entry name" value="YidD"/>
    <property type="match status" value="1"/>
</dbReference>
<dbReference type="InterPro" id="IPR002696">
    <property type="entry name" value="Membr_insert_effic_factor_YidD"/>
</dbReference>
<protein>
    <submittedName>
        <fullName evidence="2">UPF0161 protein At3g09310</fullName>
    </submittedName>
</protein>
<proteinExistence type="inferred from homology"/>
<comment type="caution">
    <text evidence="2">The sequence shown here is derived from an EMBL/GenBank/DDBJ whole genome shotgun (WGS) entry which is preliminary data.</text>
</comment>
<gene>
    <name evidence="2" type="ORF">STAS_04406</name>
</gene>
<feature type="compositionally biased region" description="Acidic residues" evidence="1">
    <location>
        <begin position="63"/>
        <end position="75"/>
    </location>
</feature>
<sequence length="158" mass="17951">MALAPSLNCKISQESFSRRINSNFTCNRTQIPTRFPENYPFFSSSISERKLRRRRSLVRTSSEDDPAQNSSEDDEGYSLGVQAALCVLRFYKREISPLLPRSCRYVPTCSEYSMIAYKKYGAVKGSVLTVCRLCRCNPLGGSGFDPPRWFDEPSPPEL</sequence>
<dbReference type="AlphaFoldDB" id="A0A5A7P7G4"/>
<dbReference type="OrthoDB" id="1798at2759"/>
<dbReference type="PANTHER" id="PTHR33383:SF1">
    <property type="entry name" value="MEMBRANE PROTEIN INSERTION EFFICIENCY FACTOR-RELATED"/>
    <property type="match status" value="1"/>
</dbReference>
<dbReference type="Proteomes" id="UP000325081">
    <property type="component" value="Unassembled WGS sequence"/>
</dbReference>
<dbReference type="PANTHER" id="PTHR33383">
    <property type="entry name" value="MEMBRANE PROTEIN INSERTION EFFICIENCY FACTOR-RELATED"/>
    <property type="match status" value="1"/>
</dbReference>
<evidence type="ECO:0000313" key="3">
    <source>
        <dbReference type="Proteomes" id="UP000325081"/>
    </source>
</evidence>
<dbReference type="HAMAP" id="MF_00386">
    <property type="entry name" value="UPF0161_YidD"/>
    <property type="match status" value="1"/>
</dbReference>
<keyword evidence="3" id="KW-1185">Reference proteome</keyword>
<accession>A0A5A7P7G4</accession>
<dbReference type="SMART" id="SM01234">
    <property type="entry name" value="Haemolytic"/>
    <property type="match status" value="1"/>
</dbReference>
<name>A0A5A7P7G4_STRAF</name>
<dbReference type="EMBL" id="BKCP01002891">
    <property type="protein sequence ID" value="GER28597.1"/>
    <property type="molecule type" value="Genomic_DNA"/>
</dbReference>
<organism evidence="2 3">
    <name type="scientific">Striga asiatica</name>
    <name type="common">Asiatic witchweed</name>
    <name type="synonym">Buchnera asiatica</name>
    <dbReference type="NCBI Taxonomy" id="4170"/>
    <lineage>
        <taxon>Eukaryota</taxon>
        <taxon>Viridiplantae</taxon>
        <taxon>Streptophyta</taxon>
        <taxon>Embryophyta</taxon>
        <taxon>Tracheophyta</taxon>
        <taxon>Spermatophyta</taxon>
        <taxon>Magnoliopsida</taxon>
        <taxon>eudicotyledons</taxon>
        <taxon>Gunneridae</taxon>
        <taxon>Pentapetalae</taxon>
        <taxon>asterids</taxon>
        <taxon>lamiids</taxon>
        <taxon>Lamiales</taxon>
        <taxon>Orobanchaceae</taxon>
        <taxon>Buchnereae</taxon>
        <taxon>Striga</taxon>
    </lineage>
</organism>
<feature type="region of interest" description="Disordered" evidence="1">
    <location>
        <begin position="53"/>
        <end position="75"/>
    </location>
</feature>
<evidence type="ECO:0000313" key="2">
    <source>
        <dbReference type="EMBL" id="GER28597.1"/>
    </source>
</evidence>
<reference evidence="3" key="1">
    <citation type="journal article" date="2019" name="Curr. Biol.">
        <title>Genome Sequence of Striga asiatica Provides Insight into the Evolution of Plant Parasitism.</title>
        <authorList>
            <person name="Yoshida S."/>
            <person name="Kim S."/>
            <person name="Wafula E.K."/>
            <person name="Tanskanen J."/>
            <person name="Kim Y.M."/>
            <person name="Honaas L."/>
            <person name="Yang Z."/>
            <person name="Spallek T."/>
            <person name="Conn C.E."/>
            <person name="Ichihashi Y."/>
            <person name="Cheong K."/>
            <person name="Cui S."/>
            <person name="Der J.P."/>
            <person name="Gundlach H."/>
            <person name="Jiao Y."/>
            <person name="Hori C."/>
            <person name="Ishida J.K."/>
            <person name="Kasahara H."/>
            <person name="Kiba T."/>
            <person name="Kim M.S."/>
            <person name="Koo N."/>
            <person name="Laohavisit A."/>
            <person name="Lee Y.H."/>
            <person name="Lumba S."/>
            <person name="McCourt P."/>
            <person name="Mortimer J.C."/>
            <person name="Mutuku J.M."/>
            <person name="Nomura T."/>
            <person name="Sasaki-Sekimoto Y."/>
            <person name="Seto Y."/>
            <person name="Wang Y."/>
            <person name="Wakatake T."/>
            <person name="Sakakibara H."/>
            <person name="Demura T."/>
            <person name="Yamaguchi S."/>
            <person name="Yoneyama K."/>
            <person name="Manabe R.I."/>
            <person name="Nelson D.C."/>
            <person name="Schulman A.H."/>
            <person name="Timko M.P."/>
            <person name="dePamphilis C.W."/>
            <person name="Choi D."/>
            <person name="Shirasu K."/>
        </authorList>
    </citation>
    <scope>NUCLEOTIDE SEQUENCE [LARGE SCALE GENOMIC DNA]</scope>
    <source>
        <strain evidence="3">cv. UVA1</strain>
    </source>
</reference>
<evidence type="ECO:0000256" key="1">
    <source>
        <dbReference type="SAM" id="MobiDB-lite"/>
    </source>
</evidence>
<dbReference type="NCBIfam" id="TIGR00278">
    <property type="entry name" value="membrane protein insertion efficiency factor YidD"/>
    <property type="match status" value="1"/>
</dbReference>